<evidence type="ECO:0000256" key="1">
    <source>
        <dbReference type="ARBA" id="ARBA00004141"/>
    </source>
</evidence>
<keyword evidence="5" id="KW-0472">Membrane</keyword>
<evidence type="ECO:0000313" key="8">
    <source>
        <dbReference type="Proteomes" id="UP001460270"/>
    </source>
</evidence>
<evidence type="ECO:0000256" key="5">
    <source>
        <dbReference type="ARBA" id="ARBA00023136"/>
    </source>
</evidence>
<comment type="similarity">
    <text evidence="2 6">Belongs to the XK family.</text>
</comment>
<dbReference type="EMBL" id="JBBPFD010000006">
    <property type="protein sequence ID" value="KAK7922505.1"/>
    <property type="molecule type" value="Genomic_DNA"/>
</dbReference>
<dbReference type="PANTHER" id="PTHR14297:SF4">
    <property type="entry name" value="XK-RELATED PROTEIN 2"/>
    <property type="match status" value="1"/>
</dbReference>
<proteinExistence type="inferred from homology"/>
<keyword evidence="8" id="KW-1185">Reference proteome</keyword>
<evidence type="ECO:0000256" key="6">
    <source>
        <dbReference type="RuleBase" id="RU910716"/>
    </source>
</evidence>
<evidence type="ECO:0000256" key="3">
    <source>
        <dbReference type="ARBA" id="ARBA00022692"/>
    </source>
</evidence>
<dbReference type="PANTHER" id="PTHR14297">
    <property type="entry name" value="MEMBRANE TRANSPORT PROTEIN XK FAMILY MEMBER"/>
    <property type="match status" value="1"/>
</dbReference>
<comment type="subcellular location">
    <subcellularLocation>
        <location evidence="1 6">Membrane</location>
        <topology evidence="1 6">Multi-pass membrane protein</topology>
    </subcellularLocation>
</comment>
<protein>
    <recommendedName>
        <fullName evidence="6">XK-related protein</fullName>
    </recommendedName>
</protein>
<keyword evidence="3" id="KW-0812">Transmembrane</keyword>
<dbReference type="Proteomes" id="UP001460270">
    <property type="component" value="Unassembled WGS sequence"/>
</dbReference>
<sequence>MFTLLYACINIFCWSAVQLDFTHRELIERQQRWDRLALYYSGRFLENFLLIALWYFSKTDFYEYLQLFTYNVHDCLHCVCLRKRVTTPGSQRVKPSYSNAATMVLVAEDPVDSQNSQALDPTCLLGVQETDILDSGDAT</sequence>
<name>A0AAW0PM27_9GOBI</name>
<gene>
    <name evidence="7" type="ORF">WMY93_009407</name>
</gene>
<evidence type="ECO:0000256" key="4">
    <source>
        <dbReference type="ARBA" id="ARBA00022989"/>
    </source>
</evidence>
<dbReference type="GO" id="GO:0005886">
    <property type="term" value="C:plasma membrane"/>
    <property type="evidence" value="ECO:0007669"/>
    <property type="project" value="UniProtKB-ARBA"/>
</dbReference>
<dbReference type="Pfam" id="PF09815">
    <property type="entry name" value="XK-related"/>
    <property type="match status" value="1"/>
</dbReference>
<keyword evidence="4" id="KW-1133">Transmembrane helix</keyword>
<dbReference type="InterPro" id="IPR051773">
    <property type="entry name" value="XK-related_adapter"/>
</dbReference>
<comment type="caution">
    <text evidence="7">The sequence shown here is derived from an EMBL/GenBank/DDBJ whole genome shotgun (WGS) entry which is preliminary data.</text>
</comment>
<reference evidence="8" key="1">
    <citation type="submission" date="2024-04" db="EMBL/GenBank/DDBJ databases">
        <title>Salinicola lusitanus LLJ914,a marine bacterium isolated from the Okinawa Trough.</title>
        <authorList>
            <person name="Li J."/>
        </authorList>
    </citation>
    <scope>NUCLEOTIDE SEQUENCE [LARGE SCALE GENOMIC DNA]</scope>
</reference>
<dbReference type="AlphaFoldDB" id="A0AAW0PM27"/>
<evidence type="ECO:0000313" key="7">
    <source>
        <dbReference type="EMBL" id="KAK7922505.1"/>
    </source>
</evidence>
<evidence type="ECO:0000256" key="2">
    <source>
        <dbReference type="ARBA" id="ARBA00008789"/>
    </source>
</evidence>
<dbReference type="InterPro" id="IPR018629">
    <property type="entry name" value="XK-rel"/>
</dbReference>
<accession>A0AAW0PM27</accession>
<organism evidence="7 8">
    <name type="scientific">Mugilogobius chulae</name>
    <name type="common">yellowstripe goby</name>
    <dbReference type="NCBI Taxonomy" id="88201"/>
    <lineage>
        <taxon>Eukaryota</taxon>
        <taxon>Metazoa</taxon>
        <taxon>Chordata</taxon>
        <taxon>Craniata</taxon>
        <taxon>Vertebrata</taxon>
        <taxon>Euteleostomi</taxon>
        <taxon>Actinopterygii</taxon>
        <taxon>Neopterygii</taxon>
        <taxon>Teleostei</taxon>
        <taxon>Neoteleostei</taxon>
        <taxon>Acanthomorphata</taxon>
        <taxon>Gobiaria</taxon>
        <taxon>Gobiiformes</taxon>
        <taxon>Gobioidei</taxon>
        <taxon>Gobiidae</taxon>
        <taxon>Gobionellinae</taxon>
        <taxon>Mugilogobius</taxon>
    </lineage>
</organism>